<dbReference type="AlphaFoldDB" id="A0A6J5ZMC6"/>
<sequence length="124" mass="12523">MTTFPAVLSYILALVFALSGLVKFSGTEVAAAAPGHLNVAPSTYRLAGILELVGALGLLLAALGVVGTFLGGLAALCLAILMGFAIWFHIGVGDGAVPENQTDGWAPAAVLCALSVLAALVIWF</sequence>
<keyword evidence="2 5" id="KW-0812">Transmembrane</keyword>
<evidence type="ECO:0000256" key="3">
    <source>
        <dbReference type="ARBA" id="ARBA00022989"/>
    </source>
</evidence>
<keyword evidence="4 5" id="KW-0472">Membrane</keyword>
<dbReference type="Pfam" id="PF13564">
    <property type="entry name" value="DoxX_2"/>
    <property type="match status" value="1"/>
</dbReference>
<accession>A0A6J5ZMC6</accession>
<feature type="transmembrane region" description="Helical" evidence="5">
    <location>
        <begin position="73"/>
        <end position="92"/>
    </location>
</feature>
<evidence type="ECO:0000256" key="2">
    <source>
        <dbReference type="ARBA" id="ARBA00022692"/>
    </source>
</evidence>
<gene>
    <name evidence="6" type="ORF">UFOPK3547_00724</name>
</gene>
<keyword evidence="3 5" id="KW-1133">Transmembrane helix</keyword>
<dbReference type="GO" id="GO:0016020">
    <property type="term" value="C:membrane"/>
    <property type="evidence" value="ECO:0007669"/>
    <property type="project" value="UniProtKB-SubCell"/>
</dbReference>
<reference evidence="6" key="1">
    <citation type="submission" date="2020-05" db="EMBL/GenBank/DDBJ databases">
        <authorList>
            <person name="Chiriac C."/>
            <person name="Salcher M."/>
            <person name="Ghai R."/>
            <person name="Kavagutti S V."/>
        </authorList>
    </citation>
    <scope>NUCLEOTIDE SEQUENCE</scope>
</reference>
<feature type="transmembrane region" description="Helical" evidence="5">
    <location>
        <begin position="46"/>
        <end position="66"/>
    </location>
</feature>
<evidence type="ECO:0000313" key="6">
    <source>
        <dbReference type="EMBL" id="CAB4342678.1"/>
    </source>
</evidence>
<feature type="transmembrane region" description="Helical" evidence="5">
    <location>
        <begin position="104"/>
        <end position="123"/>
    </location>
</feature>
<proteinExistence type="predicted"/>
<protein>
    <submittedName>
        <fullName evidence="6">Unannotated protein</fullName>
    </submittedName>
</protein>
<name>A0A6J5ZMC6_9ZZZZ</name>
<dbReference type="InterPro" id="IPR032808">
    <property type="entry name" value="DoxX"/>
</dbReference>
<comment type="subcellular location">
    <subcellularLocation>
        <location evidence="1">Membrane</location>
        <topology evidence="1">Multi-pass membrane protein</topology>
    </subcellularLocation>
</comment>
<evidence type="ECO:0000256" key="1">
    <source>
        <dbReference type="ARBA" id="ARBA00004141"/>
    </source>
</evidence>
<evidence type="ECO:0000256" key="4">
    <source>
        <dbReference type="ARBA" id="ARBA00023136"/>
    </source>
</evidence>
<organism evidence="6">
    <name type="scientific">freshwater metagenome</name>
    <dbReference type="NCBI Taxonomy" id="449393"/>
    <lineage>
        <taxon>unclassified sequences</taxon>
        <taxon>metagenomes</taxon>
        <taxon>ecological metagenomes</taxon>
    </lineage>
</organism>
<dbReference type="EMBL" id="CAESAN010000049">
    <property type="protein sequence ID" value="CAB4342678.1"/>
    <property type="molecule type" value="Genomic_DNA"/>
</dbReference>
<evidence type="ECO:0000256" key="5">
    <source>
        <dbReference type="SAM" id="Phobius"/>
    </source>
</evidence>